<proteinExistence type="predicted"/>
<sequence length="237" mass="26183">MAASVIVAALAAAVVLILWYPWPYRIVSGGQDLLFILMAVDVVIGPLLTLAVFNLTKPRKELRRDLLIIVVLQVLALGYGLRTVYLARPAVLALEVDRFRVTTANDVLVSEFPQALPQYRALSMTGPELVSTARPTDAQREEAIMLSFSGADLGARPSYWRPWDAAARAQTIKTGKPLDEWLKRNPEQATVVREAAARTGRPVEQLLFLPMLARRTDWSVLVDRSTGDPVGFAPIDH</sequence>
<dbReference type="InterPro" id="IPR047814">
    <property type="entry name" value="TfpX/TfpZ-like"/>
</dbReference>
<protein>
    <recommendedName>
        <fullName evidence="4">Pilus assembly protein</fullName>
    </recommendedName>
</protein>
<organism evidence="2 3">
    <name type="scientific">Roseateles terrae</name>
    <dbReference type="NCBI Taxonomy" id="431060"/>
    <lineage>
        <taxon>Bacteria</taxon>
        <taxon>Pseudomonadati</taxon>
        <taxon>Pseudomonadota</taxon>
        <taxon>Betaproteobacteria</taxon>
        <taxon>Burkholderiales</taxon>
        <taxon>Sphaerotilaceae</taxon>
        <taxon>Roseateles</taxon>
    </lineage>
</organism>
<evidence type="ECO:0000313" key="3">
    <source>
        <dbReference type="Proteomes" id="UP000574369"/>
    </source>
</evidence>
<evidence type="ECO:0000256" key="1">
    <source>
        <dbReference type="SAM" id="Phobius"/>
    </source>
</evidence>
<feature type="transmembrane region" description="Helical" evidence="1">
    <location>
        <begin position="34"/>
        <end position="54"/>
    </location>
</feature>
<dbReference type="Proteomes" id="UP000574369">
    <property type="component" value="Unassembled WGS sequence"/>
</dbReference>
<accession>A0ABR6GVK3</accession>
<evidence type="ECO:0000313" key="2">
    <source>
        <dbReference type="EMBL" id="MBB3196133.1"/>
    </source>
</evidence>
<reference evidence="2 3" key="1">
    <citation type="submission" date="2020-08" db="EMBL/GenBank/DDBJ databases">
        <title>Genomic Encyclopedia of Type Strains, Phase III (KMG-III): the genomes of soil and plant-associated and newly described type strains.</title>
        <authorList>
            <person name="Whitman W."/>
        </authorList>
    </citation>
    <scope>NUCLEOTIDE SEQUENCE [LARGE SCALE GENOMIC DNA]</scope>
    <source>
        <strain evidence="2 3">CECT 7247</strain>
    </source>
</reference>
<feature type="transmembrane region" description="Helical" evidence="1">
    <location>
        <begin position="5"/>
        <end position="22"/>
    </location>
</feature>
<keyword evidence="1" id="KW-1133">Transmembrane helix</keyword>
<dbReference type="NCBIfam" id="NF041437">
    <property type="entry name" value="TfpZ"/>
    <property type="match status" value="1"/>
</dbReference>
<gene>
    <name evidence="2" type="ORF">FHS28_003543</name>
</gene>
<feature type="transmembrane region" description="Helical" evidence="1">
    <location>
        <begin position="66"/>
        <end position="85"/>
    </location>
</feature>
<name>A0ABR6GVK3_9BURK</name>
<keyword evidence="3" id="KW-1185">Reference proteome</keyword>
<comment type="caution">
    <text evidence="2">The sequence shown here is derived from an EMBL/GenBank/DDBJ whole genome shotgun (WGS) entry which is preliminary data.</text>
</comment>
<keyword evidence="1" id="KW-0812">Transmembrane</keyword>
<evidence type="ECO:0008006" key="4">
    <source>
        <dbReference type="Google" id="ProtNLM"/>
    </source>
</evidence>
<keyword evidence="1" id="KW-0472">Membrane</keyword>
<dbReference type="EMBL" id="JACHXO010000006">
    <property type="protein sequence ID" value="MBB3196133.1"/>
    <property type="molecule type" value="Genomic_DNA"/>
</dbReference>